<dbReference type="InterPro" id="IPR009784">
    <property type="entry name" value="DUF1349"/>
</dbReference>
<name>A0AAD6YXM1_9AGAR</name>
<dbReference type="AlphaFoldDB" id="A0AAD6YXM1"/>
<gene>
    <name evidence="1" type="ORF">DFH08DRAFT_907859</name>
</gene>
<dbReference type="Proteomes" id="UP001218218">
    <property type="component" value="Unassembled WGS sequence"/>
</dbReference>
<reference evidence="1" key="1">
    <citation type="submission" date="2023-03" db="EMBL/GenBank/DDBJ databases">
        <title>Massive genome expansion in bonnet fungi (Mycena s.s.) driven by repeated elements and novel gene families across ecological guilds.</title>
        <authorList>
            <consortium name="Lawrence Berkeley National Laboratory"/>
            <person name="Harder C.B."/>
            <person name="Miyauchi S."/>
            <person name="Viragh M."/>
            <person name="Kuo A."/>
            <person name="Thoen E."/>
            <person name="Andreopoulos B."/>
            <person name="Lu D."/>
            <person name="Skrede I."/>
            <person name="Drula E."/>
            <person name="Henrissat B."/>
            <person name="Morin E."/>
            <person name="Kohler A."/>
            <person name="Barry K."/>
            <person name="LaButti K."/>
            <person name="Morin E."/>
            <person name="Salamov A."/>
            <person name="Lipzen A."/>
            <person name="Mereny Z."/>
            <person name="Hegedus B."/>
            <person name="Baldrian P."/>
            <person name="Stursova M."/>
            <person name="Weitz H."/>
            <person name="Taylor A."/>
            <person name="Grigoriev I.V."/>
            <person name="Nagy L.G."/>
            <person name="Martin F."/>
            <person name="Kauserud H."/>
        </authorList>
    </citation>
    <scope>NUCLEOTIDE SEQUENCE</scope>
    <source>
        <strain evidence="1">CBHHK002</strain>
    </source>
</reference>
<dbReference type="Gene3D" id="2.60.120.200">
    <property type="match status" value="1"/>
</dbReference>
<keyword evidence="2" id="KW-1185">Reference proteome</keyword>
<dbReference type="PANTHER" id="PTHR35332">
    <property type="entry name" value="REGULATION OF ENOLASE PROTEIN 1"/>
    <property type="match status" value="1"/>
</dbReference>
<organism evidence="1 2">
    <name type="scientific">Mycena albidolilacea</name>
    <dbReference type="NCBI Taxonomy" id="1033008"/>
    <lineage>
        <taxon>Eukaryota</taxon>
        <taxon>Fungi</taxon>
        <taxon>Dikarya</taxon>
        <taxon>Basidiomycota</taxon>
        <taxon>Agaricomycotina</taxon>
        <taxon>Agaricomycetes</taxon>
        <taxon>Agaricomycetidae</taxon>
        <taxon>Agaricales</taxon>
        <taxon>Marasmiineae</taxon>
        <taxon>Mycenaceae</taxon>
        <taxon>Mycena</taxon>
    </lineage>
</organism>
<feature type="non-terminal residue" evidence="1">
    <location>
        <position position="183"/>
    </location>
</feature>
<comment type="caution">
    <text evidence="1">The sequence shown here is derived from an EMBL/GenBank/DDBJ whole genome shotgun (WGS) entry which is preliminary data.</text>
</comment>
<dbReference type="Pfam" id="PF07081">
    <property type="entry name" value="DUF1349"/>
    <property type="match status" value="1"/>
</dbReference>
<evidence type="ECO:0000313" key="1">
    <source>
        <dbReference type="EMBL" id="KAJ7300787.1"/>
    </source>
</evidence>
<proteinExistence type="predicted"/>
<protein>
    <submittedName>
        <fullName evidence="1">Uncharacterized protein</fullName>
    </submittedName>
</protein>
<dbReference type="PANTHER" id="PTHR35332:SF2">
    <property type="entry name" value="REGULATION OF ENOLASE PROTEIN 1"/>
    <property type="match status" value="1"/>
</dbReference>
<sequence>PPLALPKTDWWRVPPPAPGPWGVQFDQGCLMLLAGDSDDVAGEWIKAGVEVETGREYIGAVVTSPWSDWAIAPAEHSTSTLGDPPSPYALYMQIVREGPLLTVNQHIAQRTPDEGGKAPSGGGEGALHKHLIKIRKVRGFNLDAAGKPQAKKGDKWRVGPMVCGPTNEAGLKAEFWGFELRYL</sequence>
<dbReference type="EMBL" id="JARIHO010000152">
    <property type="protein sequence ID" value="KAJ7300787.1"/>
    <property type="molecule type" value="Genomic_DNA"/>
</dbReference>
<evidence type="ECO:0000313" key="2">
    <source>
        <dbReference type="Proteomes" id="UP001218218"/>
    </source>
</evidence>
<accession>A0AAD6YXM1</accession>